<dbReference type="Pfam" id="PF13302">
    <property type="entry name" value="Acetyltransf_3"/>
    <property type="match status" value="1"/>
</dbReference>
<evidence type="ECO:0000313" key="3">
    <source>
        <dbReference type="Proteomes" id="UP000182510"/>
    </source>
</evidence>
<keyword evidence="2" id="KW-0808">Transferase</keyword>
<dbReference type="PROSITE" id="PS51186">
    <property type="entry name" value="GNAT"/>
    <property type="match status" value="1"/>
</dbReference>
<dbReference type="GO" id="GO:0008999">
    <property type="term" value="F:protein-N-terminal-alanine acetyltransferase activity"/>
    <property type="evidence" value="ECO:0007669"/>
    <property type="project" value="TreeGrafter"/>
</dbReference>
<name>A0A1L3J430_9FLAO</name>
<keyword evidence="3" id="KW-1185">Reference proteome</keyword>
<protein>
    <submittedName>
        <fullName evidence="2">GNAT family N-acetyltransferase</fullName>
    </submittedName>
</protein>
<dbReference type="PANTHER" id="PTHR43792">
    <property type="entry name" value="GNAT FAMILY, PUTATIVE (AFU_ORTHOLOGUE AFUA_3G00765)-RELATED-RELATED"/>
    <property type="match status" value="1"/>
</dbReference>
<dbReference type="Gene3D" id="3.40.630.30">
    <property type="match status" value="1"/>
</dbReference>
<dbReference type="PANTHER" id="PTHR43792:SF9">
    <property type="entry name" value="RIBOSOMAL-PROTEIN-ALANINE ACETYLTRANSFERASE"/>
    <property type="match status" value="1"/>
</dbReference>
<gene>
    <name evidence="2" type="ORF">LPB144_05425</name>
</gene>
<organism evidence="2 3">
    <name type="scientific">Christiangramia salexigens</name>
    <dbReference type="NCBI Taxonomy" id="1913577"/>
    <lineage>
        <taxon>Bacteria</taxon>
        <taxon>Pseudomonadati</taxon>
        <taxon>Bacteroidota</taxon>
        <taxon>Flavobacteriia</taxon>
        <taxon>Flavobacteriales</taxon>
        <taxon>Flavobacteriaceae</taxon>
        <taxon>Christiangramia</taxon>
    </lineage>
</organism>
<reference evidence="2 3" key="1">
    <citation type="submission" date="2016-11" db="EMBL/GenBank/DDBJ databases">
        <title>Gramella sp. LPB0144 isolated from marine environment.</title>
        <authorList>
            <person name="Kim E."/>
            <person name="Yi H."/>
        </authorList>
    </citation>
    <scope>NUCLEOTIDE SEQUENCE [LARGE SCALE GENOMIC DNA]</scope>
    <source>
        <strain evidence="2 3">LPB0144</strain>
    </source>
</reference>
<sequence>MNPSTDRFKLQEIEASDISFIHKGLSDPEVTRYYDVHFSSLEATKEQMDWYADLKSNGTGLWWKILYKDSEQCCGAGGFNALDKKHRKAEIGFWLLPEYWGRGIMSEVMPVILNYGFENLYLNRIEGIVESENEKCRQAMNKINFRHEGRMRQAEQKHGKFIDLDIYAALREDWYS</sequence>
<dbReference type="AlphaFoldDB" id="A0A1L3J430"/>
<dbReference type="OrthoDB" id="9811523at2"/>
<dbReference type="InterPro" id="IPR051531">
    <property type="entry name" value="N-acetyltransferase"/>
</dbReference>
<dbReference type="EMBL" id="CP018153">
    <property type="protein sequence ID" value="APG59888.1"/>
    <property type="molecule type" value="Genomic_DNA"/>
</dbReference>
<dbReference type="InterPro" id="IPR000182">
    <property type="entry name" value="GNAT_dom"/>
</dbReference>
<dbReference type="STRING" id="1913577.LPB144_05425"/>
<dbReference type="InterPro" id="IPR016181">
    <property type="entry name" value="Acyl_CoA_acyltransferase"/>
</dbReference>
<evidence type="ECO:0000259" key="1">
    <source>
        <dbReference type="PROSITE" id="PS51186"/>
    </source>
</evidence>
<accession>A0A1L3J430</accession>
<dbReference type="KEGG" id="grl:LPB144_05425"/>
<dbReference type="GO" id="GO:0005737">
    <property type="term" value="C:cytoplasm"/>
    <property type="evidence" value="ECO:0007669"/>
    <property type="project" value="TreeGrafter"/>
</dbReference>
<dbReference type="SUPFAM" id="SSF55729">
    <property type="entry name" value="Acyl-CoA N-acyltransferases (Nat)"/>
    <property type="match status" value="1"/>
</dbReference>
<proteinExistence type="predicted"/>
<dbReference type="Proteomes" id="UP000182510">
    <property type="component" value="Chromosome"/>
</dbReference>
<evidence type="ECO:0000313" key="2">
    <source>
        <dbReference type="EMBL" id="APG59888.1"/>
    </source>
</evidence>
<feature type="domain" description="N-acetyltransferase" evidence="1">
    <location>
        <begin position="8"/>
        <end position="173"/>
    </location>
</feature>
<dbReference type="RefSeq" id="WP_072552538.1">
    <property type="nucleotide sequence ID" value="NZ_CP018153.1"/>
</dbReference>